<dbReference type="GeneID" id="7444219"/>
<comment type="subcellular location">
    <subcellularLocation>
        <location evidence="1">Secreted</location>
    </subcellularLocation>
</comment>
<dbReference type="PANTHER" id="PTHR37467">
    <property type="entry name" value="EXPORTED CALCIUM-BINDING GLYCOPROTEIN-RELATED"/>
    <property type="match status" value="1"/>
</dbReference>
<feature type="region of interest" description="Disordered" evidence="5">
    <location>
        <begin position="604"/>
        <end position="664"/>
    </location>
</feature>
<evidence type="ECO:0000256" key="6">
    <source>
        <dbReference type="SAM" id="Phobius"/>
    </source>
</evidence>
<evidence type="ECO:0000313" key="8">
    <source>
        <dbReference type="EMBL" id="EED88218.1"/>
    </source>
</evidence>
<gene>
    <name evidence="8" type="ORF">THAPSDRAFT_10661</name>
</gene>
<dbReference type="InterPro" id="IPR059100">
    <property type="entry name" value="TSP3_bac"/>
</dbReference>
<feature type="region of interest" description="Disordered" evidence="5">
    <location>
        <begin position="487"/>
        <end position="506"/>
    </location>
</feature>
<accession>B8CE63</accession>
<feature type="compositionally biased region" description="Polar residues" evidence="5">
    <location>
        <begin position="152"/>
        <end position="169"/>
    </location>
</feature>
<feature type="chain" id="PRO_5002870048" evidence="7">
    <location>
        <begin position="20"/>
        <end position="664"/>
    </location>
</feature>
<keyword evidence="6" id="KW-0472">Membrane</keyword>
<keyword evidence="6" id="KW-1133">Transmembrane helix</keyword>
<organism evidence="8 9">
    <name type="scientific">Thalassiosira pseudonana</name>
    <name type="common">Marine diatom</name>
    <name type="synonym">Cyclotella nana</name>
    <dbReference type="NCBI Taxonomy" id="35128"/>
    <lineage>
        <taxon>Eukaryota</taxon>
        <taxon>Sar</taxon>
        <taxon>Stramenopiles</taxon>
        <taxon>Ochrophyta</taxon>
        <taxon>Bacillariophyta</taxon>
        <taxon>Coscinodiscophyceae</taxon>
        <taxon>Thalassiosirophycidae</taxon>
        <taxon>Thalassiosirales</taxon>
        <taxon>Thalassiosiraceae</taxon>
        <taxon>Thalassiosira</taxon>
    </lineage>
</organism>
<dbReference type="RefSeq" id="XP_002294384.1">
    <property type="nucleotide sequence ID" value="XM_002294348.1"/>
</dbReference>
<reference evidence="8 9" key="1">
    <citation type="journal article" date="2004" name="Science">
        <title>The genome of the diatom Thalassiosira pseudonana: ecology, evolution, and metabolism.</title>
        <authorList>
            <person name="Armbrust E.V."/>
            <person name="Berges J.A."/>
            <person name="Bowler C."/>
            <person name="Green B.R."/>
            <person name="Martinez D."/>
            <person name="Putnam N.H."/>
            <person name="Zhou S."/>
            <person name="Allen A.E."/>
            <person name="Apt K.E."/>
            <person name="Bechner M."/>
            <person name="Brzezinski M.A."/>
            <person name="Chaal B.K."/>
            <person name="Chiovitti A."/>
            <person name="Davis A.K."/>
            <person name="Demarest M.S."/>
            <person name="Detter J.C."/>
            <person name="Glavina T."/>
            <person name="Goodstein D."/>
            <person name="Hadi M.Z."/>
            <person name="Hellsten U."/>
            <person name="Hildebrand M."/>
            <person name="Jenkins B.D."/>
            <person name="Jurka J."/>
            <person name="Kapitonov V.V."/>
            <person name="Kroger N."/>
            <person name="Lau W.W."/>
            <person name="Lane T.W."/>
            <person name="Larimer F.W."/>
            <person name="Lippmeier J.C."/>
            <person name="Lucas S."/>
            <person name="Medina M."/>
            <person name="Montsant A."/>
            <person name="Obornik M."/>
            <person name="Parker M.S."/>
            <person name="Palenik B."/>
            <person name="Pazour G.J."/>
            <person name="Richardson P.M."/>
            <person name="Rynearson T.A."/>
            <person name="Saito M.A."/>
            <person name="Schwartz D.C."/>
            <person name="Thamatrakoln K."/>
            <person name="Valentin K."/>
            <person name="Vardi A."/>
            <person name="Wilkerson F.P."/>
            <person name="Rokhsar D.S."/>
        </authorList>
    </citation>
    <scope>NUCLEOTIDE SEQUENCE [LARGE SCALE GENOMIC DNA]</scope>
    <source>
        <strain evidence="8 9">CCMP1335</strain>
    </source>
</reference>
<feature type="region of interest" description="Disordered" evidence="5">
    <location>
        <begin position="547"/>
        <end position="566"/>
    </location>
</feature>
<keyword evidence="4" id="KW-0106">Calcium</keyword>
<dbReference type="PaxDb" id="35128-Thaps10661"/>
<dbReference type="KEGG" id="tps:THAPSDRAFT_10661"/>
<proteinExistence type="predicted"/>
<evidence type="ECO:0000256" key="1">
    <source>
        <dbReference type="ARBA" id="ARBA00004613"/>
    </source>
</evidence>
<evidence type="ECO:0000256" key="7">
    <source>
        <dbReference type="SAM" id="SignalP"/>
    </source>
</evidence>
<feature type="region of interest" description="Disordered" evidence="5">
    <location>
        <begin position="17"/>
        <end position="248"/>
    </location>
</feature>
<evidence type="ECO:0000256" key="2">
    <source>
        <dbReference type="ARBA" id="ARBA00022525"/>
    </source>
</evidence>
<feature type="compositionally biased region" description="Basic residues" evidence="5">
    <location>
        <begin position="106"/>
        <end position="115"/>
    </location>
</feature>
<name>B8CE63_THAPS</name>
<keyword evidence="3 7" id="KW-0732">Signal</keyword>
<feature type="compositionally biased region" description="Low complexity" evidence="5">
    <location>
        <begin position="116"/>
        <end position="151"/>
    </location>
</feature>
<sequence length="664" mass="70510">MKFPLALLLCLQAAHLATAGKSKSDKTNEPKSKSNKTNEPCIAEDVDITAPISPHPHSMSMSISHNSSSSSSSSSSSMPRPSPPNRRRQHETSLFEEEADSAVKSKSGKSIKKCSSKSSKGTTPVSSKSSKNSSTDTASSSDATSTSSTTNEAIPSDNTDSTTLPNDTGLDTDNEGLTDMEETVIHNTDPNNPDTDGDGLNDFDEVKQYGTDPLNPDSDTDGLTDFEEGKQYGTDPNNADTDSDGLNDFDEVKVYGTNPLTPDTDMDAYTDYEEIKDFGTNPLDPKSNGTGMDITDSTDAAIKARVCEALNKGEVYRTNNPYEIQFVFEAAIDNKWNPDDIVGRLDTNAAQFVGRELIDCEGVEDGTGSRQGGRPGGLVFGGNKKRSLRSLMVDGIDSSPEDVITGTECVYFNDDALPSGTSCYVVDAKMTLHLRDDAMNGESANDALQALIAEFNNKDPSPFVEGSGSTMSIQGLKGVRFMYQGEPIDTKTPSESGEVDTRSASDDNGLSTGWIIGISAISVGAVAIIAGALFAMGKKRNRSGDEASFAKMDDDKAGDDDVEGLGNGSATLATMEGMTIDVEHGEGSQMDFDRKDTDEKAADVLTGVAETGSVQTEESATEDAQTEVTPEKKHVETGAADHSENSEEHIGDIESTPAKEGEVQ</sequence>
<evidence type="ECO:0000313" key="9">
    <source>
        <dbReference type="Proteomes" id="UP000001449"/>
    </source>
</evidence>
<reference evidence="8 9" key="2">
    <citation type="journal article" date="2008" name="Nature">
        <title>The Phaeodactylum genome reveals the evolutionary history of diatom genomes.</title>
        <authorList>
            <person name="Bowler C."/>
            <person name="Allen A.E."/>
            <person name="Badger J.H."/>
            <person name="Grimwood J."/>
            <person name="Jabbari K."/>
            <person name="Kuo A."/>
            <person name="Maheswari U."/>
            <person name="Martens C."/>
            <person name="Maumus F."/>
            <person name="Otillar R.P."/>
            <person name="Rayko E."/>
            <person name="Salamov A."/>
            <person name="Vandepoele K."/>
            <person name="Beszteri B."/>
            <person name="Gruber A."/>
            <person name="Heijde M."/>
            <person name="Katinka M."/>
            <person name="Mock T."/>
            <person name="Valentin K."/>
            <person name="Verret F."/>
            <person name="Berges J.A."/>
            <person name="Brownlee C."/>
            <person name="Cadoret J.P."/>
            <person name="Chiovitti A."/>
            <person name="Choi C.J."/>
            <person name="Coesel S."/>
            <person name="De Martino A."/>
            <person name="Detter J.C."/>
            <person name="Durkin C."/>
            <person name="Falciatore A."/>
            <person name="Fournet J."/>
            <person name="Haruta M."/>
            <person name="Huysman M.J."/>
            <person name="Jenkins B.D."/>
            <person name="Jiroutova K."/>
            <person name="Jorgensen R.E."/>
            <person name="Joubert Y."/>
            <person name="Kaplan A."/>
            <person name="Kroger N."/>
            <person name="Kroth P.G."/>
            <person name="La Roche J."/>
            <person name="Lindquist E."/>
            <person name="Lommer M."/>
            <person name="Martin-Jezequel V."/>
            <person name="Lopez P.J."/>
            <person name="Lucas S."/>
            <person name="Mangogna M."/>
            <person name="McGinnis K."/>
            <person name="Medlin L.K."/>
            <person name="Montsant A."/>
            <person name="Oudot-Le Secq M.P."/>
            <person name="Napoli C."/>
            <person name="Obornik M."/>
            <person name="Parker M.S."/>
            <person name="Petit J.L."/>
            <person name="Porcel B.M."/>
            <person name="Poulsen N."/>
            <person name="Robison M."/>
            <person name="Rychlewski L."/>
            <person name="Rynearson T.A."/>
            <person name="Schmutz J."/>
            <person name="Shapiro H."/>
            <person name="Siaut M."/>
            <person name="Stanley M."/>
            <person name="Sussman M.R."/>
            <person name="Taylor A.R."/>
            <person name="Vardi A."/>
            <person name="von Dassow P."/>
            <person name="Vyverman W."/>
            <person name="Willis A."/>
            <person name="Wyrwicz L.S."/>
            <person name="Rokhsar D.S."/>
            <person name="Weissenbach J."/>
            <person name="Armbrust E.V."/>
            <person name="Green B.R."/>
            <person name="Van de Peer Y."/>
            <person name="Grigoriev I.V."/>
        </authorList>
    </citation>
    <scope>NUCLEOTIDE SEQUENCE [LARGE SCALE GENOMIC DNA]</scope>
    <source>
        <strain evidence="8 9">CCMP1335</strain>
    </source>
</reference>
<feature type="transmembrane region" description="Helical" evidence="6">
    <location>
        <begin position="514"/>
        <end position="535"/>
    </location>
</feature>
<dbReference type="EMBL" id="CM000651">
    <property type="protein sequence ID" value="EED88218.1"/>
    <property type="molecule type" value="Genomic_DNA"/>
</dbReference>
<feature type="compositionally biased region" description="Basic and acidic residues" evidence="5">
    <location>
        <begin position="629"/>
        <end position="664"/>
    </location>
</feature>
<feature type="compositionally biased region" description="Low complexity" evidence="5">
    <location>
        <begin position="51"/>
        <end position="79"/>
    </location>
</feature>
<keyword evidence="9" id="KW-1185">Reference proteome</keyword>
<feature type="compositionally biased region" description="Basic and acidic residues" evidence="5">
    <location>
        <begin position="22"/>
        <end position="32"/>
    </location>
</feature>
<dbReference type="Proteomes" id="UP000001449">
    <property type="component" value="Chromosome 17"/>
</dbReference>
<dbReference type="HOGENOM" id="CLU_413644_0_0_1"/>
<dbReference type="InterPro" id="IPR053180">
    <property type="entry name" value="Ca-binding_acidic-repeat"/>
</dbReference>
<protein>
    <submittedName>
        <fullName evidence="8">Uncharacterized protein</fullName>
    </submittedName>
</protein>
<evidence type="ECO:0000256" key="5">
    <source>
        <dbReference type="SAM" id="MobiDB-lite"/>
    </source>
</evidence>
<dbReference type="Pfam" id="PF18884">
    <property type="entry name" value="TSP3_bac"/>
    <property type="match status" value="5"/>
</dbReference>
<dbReference type="PANTHER" id="PTHR37467:SF1">
    <property type="entry name" value="EXPORTED CALCIUM-BINDING GLYCOPROTEIN"/>
    <property type="match status" value="1"/>
</dbReference>
<evidence type="ECO:0000256" key="4">
    <source>
        <dbReference type="ARBA" id="ARBA00022837"/>
    </source>
</evidence>
<keyword evidence="6" id="KW-0812">Transmembrane</keyword>
<keyword evidence="2" id="KW-0964">Secreted</keyword>
<dbReference type="InParanoid" id="B8CE63"/>
<feature type="compositionally biased region" description="Acidic residues" evidence="5">
    <location>
        <begin position="170"/>
        <end position="182"/>
    </location>
</feature>
<feature type="signal peptide" evidence="7">
    <location>
        <begin position="1"/>
        <end position="19"/>
    </location>
</feature>
<dbReference type="AlphaFoldDB" id="B8CE63"/>
<evidence type="ECO:0000256" key="3">
    <source>
        <dbReference type="ARBA" id="ARBA00022729"/>
    </source>
</evidence>